<sequence>MSPKWDYMNDERSDMFCFFVWYRAPGLGFTDSFQACKFKLFDNNGGCTTTAAGSSTHRHCEVLPGWPTSFQNQVYGTSLTAFTPESYLVVDPYAHELDSKMIWTKIRGR</sequence>
<evidence type="ECO:0000313" key="2">
    <source>
        <dbReference type="Proteomes" id="UP001497516"/>
    </source>
</evidence>
<proteinExistence type="predicted"/>
<gene>
    <name evidence="1" type="ORF">LTRI10_LOCUS20179</name>
</gene>
<reference evidence="1 2" key="1">
    <citation type="submission" date="2024-04" db="EMBL/GenBank/DDBJ databases">
        <authorList>
            <person name="Fracassetti M."/>
        </authorList>
    </citation>
    <scope>NUCLEOTIDE SEQUENCE [LARGE SCALE GENOMIC DNA]</scope>
</reference>
<dbReference type="EMBL" id="OZ034816">
    <property type="protein sequence ID" value="CAL1378607.1"/>
    <property type="molecule type" value="Genomic_DNA"/>
</dbReference>
<dbReference type="AlphaFoldDB" id="A0AAV2DYR4"/>
<keyword evidence="2" id="KW-1185">Reference proteome</keyword>
<organism evidence="1 2">
    <name type="scientific">Linum trigynum</name>
    <dbReference type="NCBI Taxonomy" id="586398"/>
    <lineage>
        <taxon>Eukaryota</taxon>
        <taxon>Viridiplantae</taxon>
        <taxon>Streptophyta</taxon>
        <taxon>Embryophyta</taxon>
        <taxon>Tracheophyta</taxon>
        <taxon>Spermatophyta</taxon>
        <taxon>Magnoliopsida</taxon>
        <taxon>eudicotyledons</taxon>
        <taxon>Gunneridae</taxon>
        <taxon>Pentapetalae</taxon>
        <taxon>rosids</taxon>
        <taxon>fabids</taxon>
        <taxon>Malpighiales</taxon>
        <taxon>Linaceae</taxon>
        <taxon>Linum</taxon>
    </lineage>
</organism>
<name>A0AAV2DYR4_9ROSI</name>
<protein>
    <submittedName>
        <fullName evidence="1">Uncharacterized protein</fullName>
    </submittedName>
</protein>
<evidence type="ECO:0000313" key="1">
    <source>
        <dbReference type="EMBL" id="CAL1378607.1"/>
    </source>
</evidence>
<accession>A0AAV2DYR4</accession>
<dbReference type="Proteomes" id="UP001497516">
    <property type="component" value="Chromosome 3"/>
</dbReference>